<dbReference type="Proteomes" id="UP000053676">
    <property type="component" value="Unassembled WGS sequence"/>
</dbReference>
<name>W2TJ49_NECAM</name>
<dbReference type="GO" id="GO:0007010">
    <property type="term" value="P:cytoskeleton organization"/>
    <property type="evidence" value="ECO:0007669"/>
    <property type="project" value="TreeGrafter"/>
</dbReference>
<dbReference type="PANTHER" id="PTHR16266">
    <property type="entry name" value="WD REPEAT DOMAIN 9"/>
    <property type="match status" value="1"/>
</dbReference>
<feature type="non-terminal residue" evidence="2">
    <location>
        <position position="126"/>
    </location>
</feature>
<dbReference type="EMBL" id="KI658864">
    <property type="protein sequence ID" value="ETN81052.1"/>
    <property type="molecule type" value="Genomic_DNA"/>
</dbReference>
<organism evidence="2 3">
    <name type="scientific">Necator americanus</name>
    <name type="common">Human hookworm</name>
    <dbReference type="NCBI Taxonomy" id="51031"/>
    <lineage>
        <taxon>Eukaryota</taxon>
        <taxon>Metazoa</taxon>
        <taxon>Ecdysozoa</taxon>
        <taxon>Nematoda</taxon>
        <taxon>Chromadorea</taxon>
        <taxon>Rhabditida</taxon>
        <taxon>Rhabditina</taxon>
        <taxon>Rhabditomorpha</taxon>
        <taxon>Strongyloidea</taxon>
        <taxon>Ancylostomatidae</taxon>
        <taxon>Bunostominae</taxon>
        <taxon>Necator</taxon>
    </lineage>
</organism>
<reference evidence="3" key="1">
    <citation type="journal article" date="2014" name="Nat. Genet.">
        <title>Genome of the human hookworm Necator americanus.</title>
        <authorList>
            <person name="Tang Y.T."/>
            <person name="Gao X."/>
            <person name="Rosa B.A."/>
            <person name="Abubucker S."/>
            <person name="Hallsworth-Pepin K."/>
            <person name="Martin J."/>
            <person name="Tyagi R."/>
            <person name="Heizer E."/>
            <person name="Zhang X."/>
            <person name="Bhonagiri-Palsikar V."/>
            <person name="Minx P."/>
            <person name="Warren W.C."/>
            <person name="Wang Q."/>
            <person name="Zhan B."/>
            <person name="Hotez P.J."/>
            <person name="Sternberg P.W."/>
            <person name="Dougall A."/>
            <person name="Gaze S.T."/>
            <person name="Mulvenna J."/>
            <person name="Sotillo J."/>
            <person name="Ranganathan S."/>
            <person name="Rabelo E.M."/>
            <person name="Wilson R.K."/>
            <person name="Felgner P.L."/>
            <person name="Bethony J."/>
            <person name="Hawdon J.M."/>
            <person name="Gasser R.B."/>
            <person name="Loukas A."/>
            <person name="Mitreva M."/>
        </authorList>
    </citation>
    <scope>NUCLEOTIDE SEQUENCE [LARGE SCALE GENOMIC DNA]</scope>
</reference>
<evidence type="ECO:0000313" key="2">
    <source>
        <dbReference type="EMBL" id="ETN81052.1"/>
    </source>
</evidence>
<accession>W2TJ49</accession>
<feature type="region of interest" description="Disordered" evidence="1">
    <location>
        <begin position="1"/>
        <end position="52"/>
    </location>
</feature>
<feature type="compositionally biased region" description="Basic and acidic residues" evidence="1">
    <location>
        <begin position="14"/>
        <end position="26"/>
    </location>
</feature>
<evidence type="ECO:0000313" key="3">
    <source>
        <dbReference type="Proteomes" id="UP000053676"/>
    </source>
</evidence>
<dbReference type="KEGG" id="nai:NECAME_08754"/>
<dbReference type="PANTHER" id="PTHR16266:SF17">
    <property type="entry name" value="BRWD3"/>
    <property type="match status" value="1"/>
</dbReference>
<evidence type="ECO:0000256" key="1">
    <source>
        <dbReference type="SAM" id="MobiDB-lite"/>
    </source>
</evidence>
<protein>
    <submittedName>
        <fullName evidence="2">Uncharacterized protein</fullName>
    </submittedName>
</protein>
<sequence length="126" mass="14941">MTMTSSGRRVQRPQRTEGTHSEEGKRREPRRRVRTAANDDYLTTDPSSTEMELAMDGFDPSTLDVAYFKKPPRRRQKKDAFLDSFPEWMRMTEPRRFPYIAQLGDHVVYFRQGHELYLERVEALDL</sequence>
<dbReference type="OrthoDB" id="10265743at2759"/>
<dbReference type="GO" id="GO:0008360">
    <property type="term" value="P:regulation of cell shape"/>
    <property type="evidence" value="ECO:0007669"/>
    <property type="project" value="TreeGrafter"/>
</dbReference>
<dbReference type="STRING" id="51031.W2TJ49"/>
<dbReference type="AlphaFoldDB" id="W2TJ49"/>
<keyword evidence="3" id="KW-1185">Reference proteome</keyword>
<gene>
    <name evidence="2" type="ORF">NECAME_08754</name>
</gene>
<dbReference type="GO" id="GO:0006357">
    <property type="term" value="P:regulation of transcription by RNA polymerase II"/>
    <property type="evidence" value="ECO:0007669"/>
    <property type="project" value="TreeGrafter"/>
</dbReference>
<dbReference type="InterPro" id="IPR052060">
    <property type="entry name" value="Bromo_WD_repeat"/>
</dbReference>
<dbReference type="GO" id="GO:0005634">
    <property type="term" value="C:nucleus"/>
    <property type="evidence" value="ECO:0007669"/>
    <property type="project" value="TreeGrafter"/>
</dbReference>
<proteinExistence type="predicted"/>